<protein>
    <submittedName>
        <fullName evidence="4">Uncharacterized protein</fullName>
    </submittedName>
</protein>
<feature type="region of interest" description="Disordered" evidence="1">
    <location>
        <begin position="176"/>
        <end position="206"/>
    </location>
</feature>
<feature type="region of interest" description="Disordered" evidence="1">
    <location>
        <begin position="75"/>
        <end position="98"/>
    </location>
</feature>
<feature type="compositionally biased region" description="Polar residues" evidence="1">
    <location>
        <begin position="195"/>
        <end position="206"/>
    </location>
</feature>
<name>A0A9K3KUS3_9STRA</name>
<evidence type="ECO:0000256" key="1">
    <source>
        <dbReference type="SAM" id="MobiDB-lite"/>
    </source>
</evidence>
<feature type="signal peptide" evidence="3">
    <location>
        <begin position="1"/>
        <end position="26"/>
    </location>
</feature>
<accession>A0A9K3KUS3</accession>
<reference evidence="4" key="2">
    <citation type="submission" date="2021-04" db="EMBL/GenBank/DDBJ databases">
        <authorList>
            <person name="Podell S."/>
        </authorList>
    </citation>
    <scope>NUCLEOTIDE SEQUENCE</scope>
    <source>
        <strain evidence="4">Hildebrandi</strain>
    </source>
</reference>
<gene>
    <name evidence="4" type="ORF">IV203_009734</name>
</gene>
<dbReference type="Proteomes" id="UP000693970">
    <property type="component" value="Unassembled WGS sequence"/>
</dbReference>
<evidence type="ECO:0000313" key="5">
    <source>
        <dbReference type="Proteomes" id="UP000693970"/>
    </source>
</evidence>
<feature type="transmembrane region" description="Helical" evidence="2">
    <location>
        <begin position="50"/>
        <end position="69"/>
    </location>
</feature>
<dbReference type="OrthoDB" id="49464at2759"/>
<feature type="compositionally biased region" description="Polar residues" evidence="1">
    <location>
        <begin position="80"/>
        <end position="95"/>
    </location>
</feature>
<proteinExistence type="predicted"/>
<evidence type="ECO:0000256" key="2">
    <source>
        <dbReference type="SAM" id="Phobius"/>
    </source>
</evidence>
<dbReference type="EMBL" id="JAGRRH010000018">
    <property type="protein sequence ID" value="KAG7350374.1"/>
    <property type="molecule type" value="Genomic_DNA"/>
</dbReference>
<organism evidence="4 5">
    <name type="scientific">Nitzschia inconspicua</name>
    <dbReference type="NCBI Taxonomy" id="303405"/>
    <lineage>
        <taxon>Eukaryota</taxon>
        <taxon>Sar</taxon>
        <taxon>Stramenopiles</taxon>
        <taxon>Ochrophyta</taxon>
        <taxon>Bacillariophyta</taxon>
        <taxon>Bacillariophyceae</taxon>
        <taxon>Bacillariophycidae</taxon>
        <taxon>Bacillariales</taxon>
        <taxon>Bacillariaceae</taxon>
        <taxon>Nitzschia</taxon>
    </lineage>
</organism>
<keyword evidence="2" id="KW-0812">Transmembrane</keyword>
<keyword evidence="2" id="KW-1133">Transmembrane helix</keyword>
<keyword evidence="5" id="KW-1185">Reference proteome</keyword>
<keyword evidence="2" id="KW-0472">Membrane</keyword>
<feature type="chain" id="PRO_5039906930" evidence="3">
    <location>
        <begin position="27"/>
        <end position="352"/>
    </location>
</feature>
<evidence type="ECO:0000313" key="4">
    <source>
        <dbReference type="EMBL" id="KAG7350374.1"/>
    </source>
</evidence>
<evidence type="ECO:0000256" key="3">
    <source>
        <dbReference type="SAM" id="SignalP"/>
    </source>
</evidence>
<dbReference type="AlphaFoldDB" id="A0A9K3KUS3"/>
<keyword evidence="3" id="KW-0732">Signal</keyword>
<sequence length="352" mass="38745">MISQGSNSNSVMLWSLMCAGLLGVFAASLPMVLMRRNGEDPTMVSSISQTQALILMGVSLIVGLGAFFVHHQRKNGSDDVASTTNTKQNSMSSKRSTAKLKNIWDAGKRADERSKNEMGYSDKPFGSKYYYAHNNPNATGGYKDGLRMEDYRMNGPRLLSKNGMRISDNTARIDDAECKDNSSSSNSEDAENIVGTETSSMTARTDSSRIVTAKDTNIRNITKYLWDDPGDSNGIATIRIDVLPDKRPGEFLEWKDVSVEDVTATLSGEGLVVKITTTPTTTASSGDGGENGDNPLFRLKIDKLYGDVADVKCIVKPKRLLIKIYKKKNSFLSSFNKRTNNLDSWPQPHRKI</sequence>
<comment type="caution">
    <text evidence="4">The sequence shown here is derived from an EMBL/GenBank/DDBJ whole genome shotgun (WGS) entry which is preliminary data.</text>
</comment>
<reference evidence="4" key="1">
    <citation type="journal article" date="2021" name="Sci. Rep.">
        <title>Diploid genomic architecture of Nitzschia inconspicua, an elite biomass production diatom.</title>
        <authorList>
            <person name="Oliver A."/>
            <person name="Podell S."/>
            <person name="Pinowska A."/>
            <person name="Traller J.C."/>
            <person name="Smith S.R."/>
            <person name="McClure R."/>
            <person name="Beliaev A."/>
            <person name="Bohutskyi P."/>
            <person name="Hill E.A."/>
            <person name="Rabines A."/>
            <person name="Zheng H."/>
            <person name="Allen L.Z."/>
            <person name="Kuo A."/>
            <person name="Grigoriev I.V."/>
            <person name="Allen A.E."/>
            <person name="Hazlebeck D."/>
            <person name="Allen E.E."/>
        </authorList>
    </citation>
    <scope>NUCLEOTIDE SEQUENCE</scope>
    <source>
        <strain evidence="4">Hildebrandi</strain>
    </source>
</reference>